<protein>
    <submittedName>
        <fullName evidence="1">Uncharacterized protein</fullName>
    </submittedName>
</protein>
<evidence type="ECO:0000313" key="1">
    <source>
        <dbReference type="EMBL" id="JAH33076.1"/>
    </source>
</evidence>
<organism evidence="1">
    <name type="scientific">Anguilla anguilla</name>
    <name type="common">European freshwater eel</name>
    <name type="synonym">Muraena anguilla</name>
    <dbReference type="NCBI Taxonomy" id="7936"/>
    <lineage>
        <taxon>Eukaryota</taxon>
        <taxon>Metazoa</taxon>
        <taxon>Chordata</taxon>
        <taxon>Craniata</taxon>
        <taxon>Vertebrata</taxon>
        <taxon>Euteleostomi</taxon>
        <taxon>Actinopterygii</taxon>
        <taxon>Neopterygii</taxon>
        <taxon>Teleostei</taxon>
        <taxon>Anguilliformes</taxon>
        <taxon>Anguillidae</taxon>
        <taxon>Anguilla</taxon>
    </lineage>
</organism>
<reference evidence="1" key="1">
    <citation type="submission" date="2014-11" db="EMBL/GenBank/DDBJ databases">
        <authorList>
            <person name="Amaro Gonzalez C."/>
        </authorList>
    </citation>
    <scope>NUCLEOTIDE SEQUENCE</scope>
</reference>
<dbReference type="EMBL" id="GBXM01075501">
    <property type="protein sequence ID" value="JAH33076.1"/>
    <property type="molecule type" value="Transcribed_RNA"/>
</dbReference>
<sequence length="23" mass="2904">MWYYRSLILTHLWGCRLILSHKN</sequence>
<proteinExistence type="predicted"/>
<accession>A0A0E9RV79</accession>
<reference evidence="1" key="2">
    <citation type="journal article" date="2015" name="Fish Shellfish Immunol.">
        <title>Early steps in the European eel (Anguilla anguilla)-Vibrio vulnificus interaction in the gills: Role of the RtxA13 toxin.</title>
        <authorList>
            <person name="Callol A."/>
            <person name="Pajuelo D."/>
            <person name="Ebbesson L."/>
            <person name="Teles M."/>
            <person name="MacKenzie S."/>
            <person name="Amaro C."/>
        </authorList>
    </citation>
    <scope>NUCLEOTIDE SEQUENCE</scope>
</reference>
<dbReference type="AlphaFoldDB" id="A0A0E9RV79"/>
<name>A0A0E9RV79_ANGAN</name>